<name>A0A9D9E4L5_9BACT</name>
<protein>
    <submittedName>
        <fullName evidence="3">Glycosyltransferase</fullName>
    </submittedName>
</protein>
<dbReference type="PANTHER" id="PTHR12526">
    <property type="entry name" value="GLYCOSYLTRANSFERASE"/>
    <property type="match status" value="1"/>
</dbReference>
<dbReference type="SUPFAM" id="SSF53756">
    <property type="entry name" value="UDP-Glycosyltransferase/glycogen phosphorylase"/>
    <property type="match status" value="1"/>
</dbReference>
<evidence type="ECO:0000313" key="3">
    <source>
        <dbReference type="EMBL" id="MBO8438390.1"/>
    </source>
</evidence>
<dbReference type="AlphaFoldDB" id="A0A9D9E4L5"/>
<evidence type="ECO:0000259" key="2">
    <source>
        <dbReference type="Pfam" id="PF13439"/>
    </source>
</evidence>
<evidence type="ECO:0000259" key="1">
    <source>
        <dbReference type="Pfam" id="PF00534"/>
    </source>
</evidence>
<dbReference type="Proteomes" id="UP000823636">
    <property type="component" value="Unassembled WGS sequence"/>
</dbReference>
<dbReference type="GO" id="GO:0016757">
    <property type="term" value="F:glycosyltransferase activity"/>
    <property type="evidence" value="ECO:0007669"/>
    <property type="project" value="InterPro"/>
</dbReference>
<organism evidence="3 4">
    <name type="scientific">Candidatus Caccoplasma merdipullorum</name>
    <dbReference type="NCBI Taxonomy" id="2840718"/>
    <lineage>
        <taxon>Bacteria</taxon>
        <taxon>Pseudomonadati</taxon>
        <taxon>Bacteroidota</taxon>
        <taxon>Bacteroidia</taxon>
        <taxon>Bacteroidales</taxon>
        <taxon>Bacteroidaceae</taxon>
        <taxon>Bacteroidaceae incertae sedis</taxon>
        <taxon>Candidatus Caccoplasma</taxon>
    </lineage>
</organism>
<feature type="domain" description="Glycosyl transferase family 1" evidence="1">
    <location>
        <begin position="257"/>
        <end position="391"/>
    </location>
</feature>
<evidence type="ECO:0000313" key="4">
    <source>
        <dbReference type="Proteomes" id="UP000823636"/>
    </source>
</evidence>
<reference evidence="3" key="1">
    <citation type="submission" date="2020-10" db="EMBL/GenBank/DDBJ databases">
        <authorList>
            <person name="Gilroy R."/>
        </authorList>
    </citation>
    <scope>NUCLEOTIDE SEQUENCE</scope>
    <source>
        <strain evidence="3">G3-4614</strain>
    </source>
</reference>
<dbReference type="InterPro" id="IPR001296">
    <property type="entry name" value="Glyco_trans_1"/>
</dbReference>
<gene>
    <name evidence="3" type="ORF">IAC54_05765</name>
</gene>
<dbReference type="InterPro" id="IPR028098">
    <property type="entry name" value="Glyco_trans_4-like_N"/>
</dbReference>
<comment type="caution">
    <text evidence="3">The sequence shown here is derived from an EMBL/GenBank/DDBJ whole genome shotgun (WGS) entry which is preliminary data.</text>
</comment>
<accession>A0A9D9E4L5</accession>
<dbReference type="Pfam" id="PF13439">
    <property type="entry name" value="Glyco_transf_4"/>
    <property type="match status" value="1"/>
</dbReference>
<dbReference type="Gene3D" id="3.40.50.2000">
    <property type="entry name" value="Glycogen Phosphorylase B"/>
    <property type="match status" value="2"/>
</dbReference>
<sequence>MKIAIINTKQGGGGAAIAAARLFAALRDKGVDVHFVVAEGKGGEGVTVLSDSFWRRLRYKSAFLLERIGIWRCNKLSRRGLFEVSTARYGLRISNLKAVREADIIHLHWVNQGLLSVKEIRRLVASGKRIVVTPHDMWYCTAICHHSYGCMRFTEMCRDCRFLASPSANDLASRVWKRKEGMFDNGVCMVALSEWIKERISASAITGGCKCRVIPNSIDCGIYHPGYDRTLVREKFGISPDRIVVIFGAAKLNDPIKGSGMLFEAIERCKYRDGMTLLLFGNIKDDDDFLRRIPCSCVYAGSIYDEGERAALYAAADIAAAPSHYETFGQVIAEAAACGTPALAFDNGGQSDIIEHKRNGYLAVYPDIDDLARGLEWLVENRSEEMRRYASESIAGRFSPESVAERHLDLYRELVGQ</sequence>
<feature type="domain" description="Glycosyltransferase subfamily 4-like N-terminal" evidence="2">
    <location>
        <begin position="13"/>
        <end position="220"/>
    </location>
</feature>
<reference evidence="3" key="2">
    <citation type="journal article" date="2021" name="PeerJ">
        <title>Extensive microbial diversity within the chicken gut microbiome revealed by metagenomics and culture.</title>
        <authorList>
            <person name="Gilroy R."/>
            <person name="Ravi A."/>
            <person name="Getino M."/>
            <person name="Pursley I."/>
            <person name="Horton D.L."/>
            <person name="Alikhan N.F."/>
            <person name="Baker D."/>
            <person name="Gharbi K."/>
            <person name="Hall N."/>
            <person name="Watson M."/>
            <person name="Adriaenssens E.M."/>
            <person name="Foster-Nyarko E."/>
            <person name="Jarju S."/>
            <person name="Secka A."/>
            <person name="Antonio M."/>
            <person name="Oren A."/>
            <person name="Chaudhuri R.R."/>
            <person name="La Ragione R."/>
            <person name="Hildebrand F."/>
            <person name="Pallen M.J."/>
        </authorList>
    </citation>
    <scope>NUCLEOTIDE SEQUENCE</scope>
    <source>
        <strain evidence="3">G3-4614</strain>
    </source>
</reference>
<dbReference type="EMBL" id="JADIMW010000063">
    <property type="protein sequence ID" value="MBO8438390.1"/>
    <property type="molecule type" value="Genomic_DNA"/>
</dbReference>
<dbReference type="PANTHER" id="PTHR12526:SF637">
    <property type="entry name" value="GLYCOSYLTRANSFERASE EPSF-RELATED"/>
    <property type="match status" value="1"/>
</dbReference>
<dbReference type="Pfam" id="PF00534">
    <property type="entry name" value="Glycos_transf_1"/>
    <property type="match status" value="1"/>
</dbReference>
<proteinExistence type="predicted"/>